<feature type="domain" description="PEP-utilising enzyme mobile" evidence="2">
    <location>
        <begin position="796"/>
        <end position="866"/>
    </location>
</feature>
<dbReference type="InterPro" id="IPR008279">
    <property type="entry name" value="PEP-util_enz_mobile_dom"/>
</dbReference>
<organism evidence="4 5">
    <name type="scientific">Dactylosporangium cerinum</name>
    <dbReference type="NCBI Taxonomy" id="1434730"/>
    <lineage>
        <taxon>Bacteria</taxon>
        <taxon>Bacillati</taxon>
        <taxon>Actinomycetota</taxon>
        <taxon>Actinomycetes</taxon>
        <taxon>Micromonosporales</taxon>
        <taxon>Micromonosporaceae</taxon>
        <taxon>Dactylosporangium</taxon>
    </lineage>
</organism>
<dbReference type="Gene3D" id="3.30.470.20">
    <property type="entry name" value="ATP-grasp fold, B domain"/>
    <property type="match status" value="1"/>
</dbReference>
<dbReference type="Pfam" id="PF00391">
    <property type="entry name" value="PEP-utilizers"/>
    <property type="match status" value="1"/>
</dbReference>
<reference evidence="5" key="1">
    <citation type="journal article" date="2019" name="Int. J. Syst. Evol. Microbiol.">
        <title>The Global Catalogue of Microorganisms (GCM) 10K type strain sequencing project: providing services to taxonomists for standard genome sequencing and annotation.</title>
        <authorList>
            <consortium name="The Broad Institute Genomics Platform"/>
            <consortium name="The Broad Institute Genome Sequencing Center for Infectious Disease"/>
            <person name="Wu L."/>
            <person name="Ma J."/>
        </authorList>
    </citation>
    <scope>NUCLEOTIDE SEQUENCE [LARGE SCALE GENOMIC DNA]</scope>
    <source>
        <strain evidence="5">CGMCC 4.7152</strain>
    </source>
</reference>
<dbReference type="RefSeq" id="WP_380127229.1">
    <property type="nucleotide sequence ID" value="NZ_JBHSIU010000105.1"/>
</dbReference>
<dbReference type="InterPro" id="IPR051549">
    <property type="entry name" value="PEP_Utilizing_Enz"/>
</dbReference>
<accession>A0ABV9WGY4</accession>
<proteinExistence type="predicted"/>
<name>A0ABV9WGY4_9ACTN</name>
<feature type="domain" description="Pyruvate phosphate dikinase AMP/ATP-binding" evidence="3">
    <location>
        <begin position="22"/>
        <end position="320"/>
    </location>
</feature>
<dbReference type="Gene3D" id="3.50.30.10">
    <property type="entry name" value="Phosphohistidine domain"/>
    <property type="match status" value="1"/>
</dbReference>
<evidence type="ECO:0000256" key="1">
    <source>
        <dbReference type="SAM" id="MobiDB-lite"/>
    </source>
</evidence>
<dbReference type="EC" id="2.7.9.6" evidence="4"/>
<dbReference type="Gene3D" id="3.30.1490.20">
    <property type="entry name" value="ATP-grasp fold, A domain"/>
    <property type="match status" value="1"/>
</dbReference>
<dbReference type="EMBL" id="JBHSIU010000105">
    <property type="protein sequence ID" value="MFC5006601.1"/>
    <property type="molecule type" value="Genomic_DNA"/>
</dbReference>
<keyword evidence="4" id="KW-0808">Transferase</keyword>
<dbReference type="GO" id="GO:0016740">
    <property type="term" value="F:transferase activity"/>
    <property type="evidence" value="ECO:0007669"/>
    <property type="project" value="UniProtKB-KW"/>
</dbReference>
<evidence type="ECO:0000313" key="4">
    <source>
        <dbReference type="EMBL" id="MFC5006601.1"/>
    </source>
</evidence>
<keyword evidence="5" id="KW-1185">Reference proteome</keyword>
<dbReference type="NCBIfam" id="NF004877">
    <property type="entry name" value="PRK06241.1-2"/>
    <property type="match status" value="1"/>
</dbReference>
<dbReference type="NCBIfam" id="NF004879">
    <property type="entry name" value="PRK06241.1-4"/>
    <property type="match status" value="1"/>
</dbReference>
<dbReference type="PANTHER" id="PTHR43615:SF1">
    <property type="entry name" value="PPDK_N DOMAIN-CONTAINING PROTEIN"/>
    <property type="match status" value="1"/>
</dbReference>
<gene>
    <name evidence="4" type="primary">rph</name>
    <name evidence="4" type="ORF">ACFPIJ_53365</name>
</gene>
<feature type="compositionally biased region" description="Pro residues" evidence="1">
    <location>
        <begin position="415"/>
        <end position="431"/>
    </location>
</feature>
<dbReference type="InterPro" id="IPR013815">
    <property type="entry name" value="ATP_grasp_subdomain_1"/>
</dbReference>
<comment type="caution">
    <text evidence="4">The sequence shown here is derived from an EMBL/GenBank/DDBJ whole genome shotgun (WGS) entry which is preliminary data.</text>
</comment>
<evidence type="ECO:0000259" key="2">
    <source>
        <dbReference type="Pfam" id="PF00391"/>
    </source>
</evidence>
<dbReference type="InterPro" id="IPR036637">
    <property type="entry name" value="Phosphohistidine_dom_sf"/>
</dbReference>
<dbReference type="NCBIfam" id="NF041857">
    <property type="entry name" value="RIF_Ptrans_rph"/>
    <property type="match status" value="1"/>
</dbReference>
<dbReference type="PANTHER" id="PTHR43615">
    <property type="entry name" value="PHOSPHOENOLPYRUVATE SYNTHASE-RELATED"/>
    <property type="match status" value="1"/>
</dbReference>
<protein>
    <submittedName>
        <fullName evidence="4">Rifamycin-inactivating phosphotransferase</fullName>
        <ecNumber evidence="4">2.7.9.6</ecNumber>
    </submittedName>
</protein>
<dbReference type="Pfam" id="PF01326">
    <property type="entry name" value="PPDK_N"/>
    <property type="match status" value="1"/>
</dbReference>
<feature type="region of interest" description="Disordered" evidence="1">
    <location>
        <begin position="410"/>
        <end position="438"/>
    </location>
</feature>
<dbReference type="SUPFAM" id="SSF52009">
    <property type="entry name" value="Phosphohistidine domain"/>
    <property type="match status" value="1"/>
</dbReference>
<sequence>MGKWGRDMGVVDLQEVDATQVAAVGGKAAHLGGLSRIDGVRVPAGFCVTTAAYRQIMAEAPAMDEQLDRLARLDPDDRDAIHTLSAEIRRAVEGAAVPDDLASAITGALARHGADAAYAVRSSATAEDLPTASFAGQQDTYLNVVGAAEILRHVARCWASLFTERAVTYRLRNGFDHRKVHMAVVVQRMVFPDASGILFTADPVTGNRKVATVDAGFGLGEALVSGLVNPDVFQVRDGEIVARSVAAKLRAVQPLPAGGTHEVAVDPQRRDQPALTDAQVVRLVRLGRRIEAEFGRPQDIEWCLADDDFQIVQSRPITTLFPIPEAGDEEPHVYVSVGHGQMMTDPMKPLGLSCWQLTAMVPMHEAGGRLFVDVTGRLATPAGRAALLEVMGKGDPLVRDALQTVLDRDDFVPTQPDPQPDPAPGRPPGGAPAPIGTDPAIVTGLIERSQASVAALRRDIAAVTGPALFDFLLKAFQEHKRVLGDPLNFQAIMAGMEATWWLNDQLQEWLGEKNAADTLTLSAPGNITSEMGLALLDVADVIRPHPEVVAHLRGVEDDGFLDELPKLAGGAEARDAIEAYLERYGMRCVGEIDITRPRWRERPSTLVPLILDNVRLFAPGAAGRRFEQGRRDAQQKEQEVLARLLALPDGEQKAAETKRMIDRVRTFIGYREYPKYGIISRYFVYKQALLAEADRLVRAGVLPDREDVFYLTFAEFHDVVRANRADHQLIQRRKDAFRSYHALTPPRVLTSDGEALTGAYRRDDAPAGALIGVPVSAGTVEGRARVIVDLAEADLEPGDILVTTHTDPSWTPLFVAVAGLVTEVGGAMTHGAVIAREYGLPAVVGVVDATRLITDGQRIRVHGGDGYVELLP</sequence>
<evidence type="ECO:0000259" key="3">
    <source>
        <dbReference type="Pfam" id="PF01326"/>
    </source>
</evidence>
<dbReference type="Proteomes" id="UP001595912">
    <property type="component" value="Unassembled WGS sequence"/>
</dbReference>
<dbReference type="InterPro" id="IPR002192">
    <property type="entry name" value="PPDK_AMP/ATP-bd"/>
</dbReference>
<evidence type="ECO:0000313" key="5">
    <source>
        <dbReference type="Proteomes" id="UP001595912"/>
    </source>
</evidence>
<dbReference type="SUPFAM" id="SSF56059">
    <property type="entry name" value="Glutathione synthetase ATP-binding domain-like"/>
    <property type="match status" value="1"/>
</dbReference>